<protein>
    <submittedName>
        <fullName evidence="2">Uncharacterized protein</fullName>
    </submittedName>
</protein>
<keyword evidence="1" id="KW-1133">Transmembrane helix</keyword>
<keyword evidence="1" id="KW-0812">Transmembrane</keyword>
<dbReference type="AlphaFoldDB" id="A0AAP0BRY6"/>
<evidence type="ECO:0000256" key="1">
    <source>
        <dbReference type="SAM" id="Phobius"/>
    </source>
</evidence>
<organism evidence="2 3">
    <name type="scientific">Platanthera zijinensis</name>
    <dbReference type="NCBI Taxonomy" id="2320716"/>
    <lineage>
        <taxon>Eukaryota</taxon>
        <taxon>Viridiplantae</taxon>
        <taxon>Streptophyta</taxon>
        <taxon>Embryophyta</taxon>
        <taxon>Tracheophyta</taxon>
        <taxon>Spermatophyta</taxon>
        <taxon>Magnoliopsida</taxon>
        <taxon>Liliopsida</taxon>
        <taxon>Asparagales</taxon>
        <taxon>Orchidaceae</taxon>
        <taxon>Orchidoideae</taxon>
        <taxon>Orchideae</taxon>
        <taxon>Orchidinae</taxon>
        <taxon>Platanthera</taxon>
    </lineage>
</organism>
<keyword evidence="3" id="KW-1185">Reference proteome</keyword>
<dbReference type="Proteomes" id="UP001418222">
    <property type="component" value="Unassembled WGS sequence"/>
</dbReference>
<dbReference type="EMBL" id="JBBWWQ010000004">
    <property type="protein sequence ID" value="KAK8949050.1"/>
    <property type="molecule type" value="Genomic_DNA"/>
</dbReference>
<keyword evidence="1" id="KW-0472">Membrane</keyword>
<sequence length="91" mass="9982">MVGLTIWEAEEPCMPLVAVLLTVVGMSMGTVVNFFLAIKNKPASDTVVLMSINCFMMGALSRPTLPRVVHAWAQCVLRAAGWFFCRPGFFS</sequence>
<comment type="caution">
    <text evidence="2">The sequence shown here is derived from an EMBL/GenBank/DDBJ whole genome shotgun (WGS) entry which is preliminary data.</text>
</comment>
<evidence type="ECO:0000313" key="3">
    <source>
        <dbReference type="Proteomes" id="UP001418222"/>
    </source>
</evidence>
<dbReference type="PANTHER" id="PTHR36073">
    <property type="match status" value="1"/>
</dbReference>
<proteinExistence type="predicted"/>
<name>A0AAP0BRY6_9ASPA</name>
<reference evidence="2 3" key="1">
    <citation type="journal article" date="2022" name="Nat. Plants">
        <title>Genomes of leafy and leafless Platanthera orchids illuminate the evolution of mycoheterotrophy.</title>
        <authorList>
            <person name="Li M.H."/>
            <person name="Liu K.W."/>
            <person name="Li Z."/>
            <person name="Lu H.C."/>
            <person name="Ye Q.L."/>
            <person name="Zhang D."/>
            <person name="Wang J.Y."/>
            <person name="Li Y.F."/>
            <person name="Zhong Z.M."/>
            <person name="Liu X."/>
            <person name="Yu X."/>
            <person name="Liu D.K."/>
            <person name="Tu X.D."/>
            <person name="Liu B."/>
            <person name="Hao Y."/>
            <person name="Liao X.Y."/>
            <person name="Jiang Y.T."/>
            <person name="Sun W.H."/>
            <person name="Chen J."/>
            <person name="Chen Y.Q."/>
            <person name="Ai Y."/>
            <person name="Zhai J.W."/>
            <person name="Wu S.S."/>
            <person name="Zhou Z."/>
            <person name="Hsiao Y.Y."/>
            <person name="Wu W.L."/>
            <person name="Chen Y.Y."/>
            <person name="Lin Y.F."/>
            <person name="Hsu J.L."/>
            <person name="Li C.Y."/>
            <person name="Wang Z.W."/>
            <person name="Zhao X."/>
            <person name="Zhong W.Y."/>
            <person name="Ma X.K."/>
            <person name="Ma L."/>
            <person name="Huang J."/>
            <person name="Chen G.Z."/>
            <person name="Huang M.Z."/>
            <person name="Huang L."/>
            <person name="Peng D.H."/>
            <person name="Luo Y.B."/>
            <person name="Zou S.Q."/>
            <person name="Chen S.P."/>
            <person name="Lan S."/>
            <person name="Tsai W.C."/>
            <person name="Van de Peer Y."/>
            <person name="Liu Z.J."/>
        </authorList>
    </citation>
    <scope>NUCLEOTIDE SEQUENCE [LARGE SCALE GENOMIC DNA]</scope>
    <source>
        <strain evidence="2">Lor287</strain>
    </source>
</reference>
<gene>
    <name evidence="2" type="ORF">KSP39_PZI005949</name>
</gene>
<dbReference type="PANTHER" id="PTHR36073:SF1">
    <property type="entry name" value="OS01G0962100 PROTEIN"/>
    <property type="match status" value="1"/>
</dbReference>
<feature type="transmembrane region" description="Helical" evidence="1">
    <location>
        <begin position="16"/>
        <end position="36"/>
    </location>
</feature>
<accession>A0AAP0BRY6</accession>
<evidence type="ECO:0000313" key="2">
    <source>
        <dbReference type="EMBL" id="KAK8949050.1"/>
    </source>
</evidence>